<dbReference type="InterPro" id="IPR055295">
    <property type="entry name" value="NUDT22/NUDT9-like"/>
</dbReference>
<feature type="non-terminal residue" evidence="6">
    <location>
        <position position="1"/>
    </location>
</feature>
<evidence type="ECO:0000259" key="5">
    <source>
        <dbReference type="PROSITE" id="PS51462"/>
    </source>
</evidence>
<gene>
    <name evidence="6" type="primary">NUDT22</name>
    <name evidence="6" type="ORF">Anas_12860</name>
</gene>
<evidence type="ECO:0000256" key="4">
    <source>
        <dbReference type="ARBA" id="ARBA00022842"/>
    </source>
</evidence>
<dbReference type="Proteomes" id="UP000326759">
    <property type="component" value="Unassembled WGS sequence"/>
</dbReference>
<name>A0A5N5T3B6_9CRUS</name>
<evidence type="ECO:0000256" key="1">
    <source>
        <dbReference type="ARBA" id="ARBA00001946"/>
    </source>
</evidence>
<evidence type="ECO:0000256" key="2">
    <source>
        <dbReference type="ARBA" id="ARBA00022723"/>
    </source>
</evidence>
<dbReference type="Gene3D" id="3.90.79.10">
    <property type="entry name" value="Nucleoside Triphosphate Pyrophosphohydrolase"/>
    <property type="match status" value="1"/>
</dbReference>
<accession>A0A5N5T3B6</accession>
<keyword evidence="4" id="KW-0460">Magnesium</keyword>
<dbReference type="PROSITE" id="PS51462">
    <property type="entry name" value="NUDIX"/>
    <property type="match status" value="1"/>
</dbReference>
<dbReference type="EMBL" id="SEYY01011997">
    <property type="protein sequence ID" value="KAB7501014.1"/>
    <property type="molecule type" value="Genomic_DNA"/>
</dbReference>
<dbReference type="InterPro" id="IPR015797">
    <property type="entry name" value="NUDIX_hydrolase-like_dom_sf"/>
</dbReference>
<dbReference type="PANTHER" id="PTHR31835">
    <property type="entry name" value="URIDINE DIPHOSPHATE GLUCOSE PYROPHOSPHATASE"/>
    <property type="match status" value="1"/>
</dbReference>
<feature type="domain" description="Nudix hydrolase" evidence="5">
    <location>
        <begin position="1"/>
        <end position="151"/>
    </location>
</feature>
<keyword evidence="2" id="KW-0479">Metal-binding</keyword>
<dbReference type="GO" id="GO:0046872">
    <property type="term" value="F:metal ion binding"/>
    <property type="evidence" value="ECO:0007669"/>
    <property type="project" value="UniProtKB-KW"/>
</dbReference>
<dbReference type="GO" id="GO:0052751">
    <property type="term" value="F:GDP-mannose hydrolase activity"/>
    <property type="evidence" value="ECO:0007669"/>
    <property type="project" value="TreeGrafter"/>
</dbReference>
<dbReference type="AlphaFoldDB" id="A0A5N5T3B6"/>
<keyword evidence="7" id="KW-1185">Reference proteome</keyword>
<comment type="cofactor">
    <cofactor evidence="1">
        <name>Mg(2+)</name>
        <dbReference type="ChEBI" id="CHEBI:18420"/>
    </cofactor>
</comment>
<dbReference type="InterPro" id="IPR000086">
    <property type="entry name" value="NUDIX_hydrolase_dom"/>
</dbReference>
<sequence length="151" mass="17124">GVGILAFTDDDHIVLIRRAKWVGEYPGFFDRPGGHPEPEKVPDIQENPQAKKTHASIANEIWNSPVDELVEEVGVSSDQIESPKLLGTVQNLSLPGRPSLEFLTSKQQGRYRIYLLMVQTFIAFKSEIDAGKKHRIHFVYFEISSQPFNYN</sequence>
<dbReference type="PANTHER" id="PTHR31835:SF1">
    <property type="entry name" value="URIDINE DIPHOSPHATE GLUCOSE PYROPHOSPHATASE NUDT22"/>
    <property type="match status" value="1"/>
</dbReference>
<dbReference type="CDD" id="cd02883">
    <property type="entry name" value="NUDIX_Hydrolase"/>
    <property type="match status" value="1"/>
</dbReference>
<dbReference type="SUPFAM" id="SSF55811">
    <property type="entry name" value="Nudix"/>
    <property type="match status" value="1"/>
</dbReference>
<comment type="caution">
    <text evidence="6">The sequence shown here is derived from an EMBL/GenBank/DDBJ whole genome shotgun (WGS) entry which is preliminary data.</text>
</comment>
<evidence type="ECO:0000313" key="7">
    <source>
        <dbReference type="Proteomes" id="UP000326759"/>
    </source>
</evidence>
<evidence type="ECO:0000256" key="3">
    <source>
        <dbReference type="ARBA" id="ARBA00022801"/>
    </source>
</evidence>
<proteinExistence type="predicted"/>
<reference evidence="6 7" key="1">
    <citation type="journal article" date="2019" name="PLoS Biol.">
        <title>Sex chromosomes control vertical transmission of feminizing Wolbachia symbionts in an isopod.</title>
        <authorList>
            <person name="Becking T."/>
            <person name="Chebbi M.A."/>
            <person name="Giraud I."/>
            <person name="Moumen B."/>
            <person name="Laverre T."/>
            <person name="Caubet Y."/>
            <person name="Peccoud J."/>
            <person name="Gilbert C."/>
            <person name="Cordaux R."/>
        </authorList>
    </citation>
    <scope>NUCLEOTIDE SEQUENCE [LARGE SCALE GENOMIC DNA]</scope>
    <source>
        <strain evidence="6">ANa2</strain>
        <tissue evidence="6">Whole body excluding digestive tract and cuticle</tissue>
    </source>
</reference>
<dbReference type="OrthoDB" id="242473at2759"/>
<keyword evidence="3" id="KW-0378">Hydrolase</keyword>
<protein>
    <submittedName>
        <fullName evidence="6">Nucleoside diphosphate-linked moiety X motif 22</fullName>
    </submittedName>
</protein>
<organism evidence="6 7">
    <name type="scientific">Armadillidium nasatum</name>
    <dbReference type="NCBI Taxonomy" id="96803"/>
    <lineage>
        <taxon>Eukaryota</taxon>
        <taxon>Metazoa</taxon>
        <taxon>Ecdysozoa</taxon>
        <taxon>Arthropoda</taxon>
        <taxon>Crustacea</taxon>
        <taxon>Multicrustacea</taxon>
        <taxon>Malacostraca</taxon>
        <taxon>Eumalacostraca</taxon>
        <taxon>Peracarida</taxon>
        <taxon>Isopoda</taxon>
        <taxon>Oniscidea</taxon>
        <taxon>Crinocheta</taxon>
        <taxon>Armadillidiidae</taxon>
        <taxon>Armadillidium</taxon>
    </lineage>
</organism>
<evidence type="ECO:0000313" key="6">
    <source>
        <dbReference type="EMBL" id="KAB7501014.1"/>
    </source>
</evidence>